<dbReference type="PANTHER" id="PTHR33055">
    <property type="entry name" value="TRANSPOSASE FOR INSERTION SEQUENCE ELEMENT IS1111A"/>
    <property type="match status" value="1"/>
</dbReference>
<dbReference type="InterPro" id="IPR003346">
    <property type="entry name" value="Transposase_20"/>
</dbReference>
<dbReference type="GO" id="GO:0003677">
    <property type="term" value="F:DNA binding"/>
    <property type="evidence" value="ECO:0007669"/>
    <property type="project" value="InterPro"/>
</dbReference>
<sequence>MATRPDATPAATWVAIDIAKRYHAVLVETPDGKHQRFRMASTQEDHQRLVDLLRAVPQPVRIAMEPTGDCHRTLAFRLLQEGFDVCLVSSVAGARYREAIFNSWDKNDPKDASVILALLKQGITLRYVDPLLAGHHGLQELSKTHFQISLARTRLQHSLMTHYLPLYFPEIERYFDGAHADWFARFMLRFPTAASIRLLDWEAFRQEAWELVGRKVNKKAWLRELYDCALRSIGLPVADDSVEIRSFRLQLQRFQQLVQQRDALAEQAHQLLEGRPDYEALRSLPGIGPVLALTILAEAGDLRRFAHHRQFLKYCGLDLAKCQSGQYRGQERLSKRGNARLRFAFWFAATVAVRMRENSFRAKYERYIHCDPTNADRKRKALTAVAAKMARVAYGLVKHQTHYRCYFENALPRGSIPLRRAVGTS</sequence>
<comment type="caution">
    <text evidence="3">The sequence shown here is derived from an EMBL/GenBank/DDBJ whole genome shotgun (WGS) entry which is preliminary data.</text>
</comment>
<evidence type="ECO:0000259" key="2">
    <source>
        <dbReference type="Pfam" id="PF02371"/>
    </source>
</evidence>
<organism evidence="3 4">
    <name type="scientific">Arenimonas caeni</name>
    <dbReference type="NCBI Taxonomy" id="2058085"/>
    <lineage>
        <taxon>Bacteria</taxon>
        <taxon>Pseudomonadati</taxon>
        <taxon>Pseudomonadota</taxon>
        <taxon>Gammaproteobacteria</taxon>
        <taxon>Lysobacterales</taxon>
        <taxon>Lysobacteraceae</taxon>
        <taxon>Arenimonas</taxon>
    </lineage>
</organism>
<dbReference type="AlphaFoldDB" id="A0A2P6M5U5"/>
<name>A0A2P6M5U5_9GAMM</name>
<dbReference type="RefSeq" id="WP_106991448.1">
    <property type="nucleotide sequence ID" value="NZ_KZ679101.1"/>
</dbReference>
<dbReference type="GO" id="GO:0006313">
    <property type="term" value="P:DNA transposition"/>
    <property type="evidence" value="ECO:0007669"/>
    <property type="project" value="InterPro"/>
</dbReference>
<protein>
    <submittedName>
        <fullName evidence="3">IS110 family transposase</fullName>
    </submittedName>
</protein>
<dbReference type="OrthoDB" id="1523051at2"/>
<keyword evidence="4" id="KW-1185">Reference proteome</keyword>
<dbReference type="InterPro" id="IPR002525">
    <property type="entry name" value="Transp_IS110-like_N"/>
</dbReference>
<feature type="domain" description="Transposase IS116/IS110/IS902 C-terminal" evidence="2">
    <location>
        <begin position="279"/>
        <end position="365"/>
    </location>
</feature>
<reference evidence="3 4" key="1">
    <citation type="submission" date="2018-03" db="EMBL/GenBank/DDBJ databases">
        <title>Arenimonas caeni sp. nov., isolated from activated sludge.</title>
        <authorList>
            <person name="Liu H."/>
        </authorList>
    </citation>
    <scope>NUCLEOTIDE SEQUENCE [LARGE SCALE GENOMIC DNA]</scope>
    <source>
        <strain evidence="4">z29</strain>
    </source>
</reference>
<evidence type="ECO:0000313" key="4">
    <source>
        <dbReference type="Proteomes" id="UP000241736"/>
    </source>
</evidence>
<dbReference type="NCBIfam" id="NF033542">
    <property type="entry name" value="transpos_IS110"/>
    <property type="match status" value="1"/>
</dbReference>
<proteinExistence type="predicted"/>
<feature type="domain" description="Transposase IS110-like N-terminal" evidence="1">
    <location>
        <begin position="14"/>
        <end position="169"/>
    </location>
</feature>
<accession>A0A2P6M5U5</accession>
<evidence type="ECO:0000259" key="1">
    <source>
        <dbReference type="Pfam" id="PF01548"/>
    </source>
</evidence>
<dbReference type="Pfam" id="PF02371">
    <property type="entry name" value="Transposase_20"/>
    <property type="match status" value="1"/>
</dbReference>
<dbReference type="Proteomes" id="UP000241736">
    <property type="component" value="Unassembled WGS sequence"/>
</dbReference>
<evidence type="ECO:0000313" key="3">
    <source>
        <dbReference type="EMBL" id="PRH81377.1"/>
    </source>
</evidence>
<dbReference type="CDD" id="cd09897">
    <property type="entry name" value="H3TH_FEN1-XPG-like"/>
    <property type="match status" value="1"/>
</dbReference>
<dbReference type="Pfam" id="PF01548">
    <property type="entry name" value="DEDD_Tnp_IS110"/>
    <property type="match status" value="1"/>
</dbReference>
<dbReference type="EMBL" id="PVLF01000026">
    <property type="protein sequence ID" value="PRH81377.1"/>
    <property type="molecule type" value="Genomic_DNA"/>
</dbReference>
<gene>
    <name evidence="3" type="ORF">C6N40_12940</name>
</gene>
<dbReference type="GO" id="GO:0004803">
    <property type="term" value="F:transposase activity"/>
    <property type="evidence" value="ECO:0007669"/>
    <property type="project" value="InterPro"/>
</dbReference>
<dbReference type="InterPro" id="IPR047650">
    <property type="entry name" value="Transpos_IS110"/>
</dbReference>